<protein>
    <submittedName>
        <fullName evidence="1">Uncharacterized protein</fullName>
    </submittedName>
</protein>
<sequence>MRRYLGENIYRSVYRMRRRWMIFLRSLRPNPTCLTGKETDPVERSVYGAAENWVAELEGLDTAS</sequence>
<evidence type="ECO:0000313" key="1">
    <source>
        <dbReference type="EMBL" id="KIK46144.1"/>
    </source>
</evidence>
<organism evidence="1 2">
    <name type="scientific">Suillus luteus UH-Slu-Lm8-n1</name>
    <dbReference type="NCBI Taxonomy" id="930992"/>
    <lineage>
        <taxon>Eukaryota</taxon>
        <taxon>Fungi</taxon>
        <taxon>Dikarya</taxon>
        <taxon>Basidiomycota</taxon>
        <taxon>Agaricomycotina</taxon>
        <taxon>Agaricomycetes</taxon>
        <taxon>Agaricomycetidae</taxon>
        <taxon>Boletales</taxon>
        <taxon>Suillineae</taxon>
        <taxon>Suillaceae</taxon>
        <taxon>Suillus</taxon>
    </lineage>
</organism>
<dbReference type="InParanoid" id="A0A0D0B8K7"/>
<dbReference type="HOGENOM" id="CLU_2869156_0_0_1"/>
<reference evidence="2" key="2">
    <citation type="submission" date="2015-01" db="EMBL/GenBank/DDBJ databases">
        <title>Evolutionary Origins and Diversification of the Mycorrhizal Mutualists.</title>
        <authorList>
            <consortium name="DOE Joint Genome Institute"/>
            <consortium name="Mycorrhizal Genomics Consortium"/>
            <person name="Kohler A."/>
            <person name="Kuo A."/>
            <person name="Nagy L.G."/>
            <person name="Floudas D."/>
            <person name="Copeland A."/>
            <person name="Barry K.W."/>
            <person name="Cichocki N."/>
            <person name="Veneault-Fourrey C."/>
            <person name="LaButti K."/>
            <person name="Lindquist E.A."/>
            <person name="Lipzen A."/>
            <person name="Lundell T."/>
            <person name="Morin E."/>
            <person name="Murat C."/>
            <person name="Riley R."/>
            <person name="Ohm R."/>
            <person name="Sun H."/>
            <person name="Tunlid A."/>
            <person name="Henrissat B."/>
            <person name="Grigoriev I.V."/>
            <person name="Hibbett D.S."/>
            <person name="Martin F."/>
        </authorList>
    </citation>
    <scope>NUCLEOTIDE SEQUENCE [LARGE SCALE GENOMIC DNA]</scope>
    <source>
        <strain evidence="2">UH-Slu-Lm8-n1</strain>
    </source>
</reference>
<name>A0A0D0B8K7_9AGAM</name>
<proteinExistence type="predicted"/>
<dbReference type="Proteomes" id="UP000054485">
    <property type="component" value="Unassembled WGS sequence"/>
</dbReference>
<dbReference type="AlphaFoldDB" id="A0A0D0B8K7"/>
<gene>
    <name evidence="1" type="ORF">CY34DRAFT_800859</name>
</gene>
<reference evidence="1 2" key="1">
    <citation type="submission" date="2014-04" db="EMBL/GenBank/DDBJ databases">
        <authorList>
            <consortium name="DOE Joint Genome Institute"/>
            <person name="Kuo A."/>
            <person name="Ruytinx J."/>
            <person name="Rineau F."/>
            <person name="Colpaert J."/>
            <person name="Kohler A."/>
            <person name="Nagy L.G."/>
            <person name="Floudas D."/>
            <person name="Copeland A."/>
            <person name="Barry K.W."/>
            <person name="Cichocki N."/>
            <person name="Veneault-Fourrey C."/>
            <person name="LaButti K."/>
            <person name="Lindquist E.A."/>
            <person name="Lipzen A."/>
            <person name="Lundell T."/>
            <person name="Morin E."/>
            <person name="Murat C."/>
            <person name="Sun H."/>
            <person name="Tunlid A."/>
            <person name="Henrissat B."/>
            <person name="Grigoriev I.V."/>
            <person name="Hibbett D.S."/>
            <person name="Martin F."/>
            <person name="Nordberg H.P."/>
            <person name="Cantor M.N."/>
            <person name="Hua S.X."/>
        </authorList>
    </citation>
    <scope>NUCLEOTIDE SEQUENCE [LARGE SCALE GENOMIC DNA]</scope>
    <source>
        <strain evidence="1 2">UH-Slu-Lm8-n1</strain>
    </source>
</reference>
<accession>A0A0D0B8K7</accession>
<keyword evidence="2" id="KW-1185">Reference proteome</keyword>
<dbReference type="EMBL" id="KN835163">
    <property type="protein sequence ID" value="KIK46144.1"/>
    <property type="molecule type" value="Genomic_DNA"/>
</dbReference>
<evidence type="ECO:0000313" key="2">
    <source>
        <dbReference type="Proteomes" id="UP000054485"/>
    </source>
</evidence>